<keyword evidence="5" id="KW-1185">Reference proteome</keyword>
<evidence type="ECO:0000313" key="4">
    <source>
        <dbReference type="EMBL" id="MBC5738603.1"/>
    </source>
</evidence>
<dbReference type="Pfam" id="PF00395">
    <property type="entry name" value="SLH"/>
    <property type="match status" value="2"/>
</dbReference>
<reference evidence="4" key="1">
    <citation type="submission" date="2020-08" db="EMBL/GenBank/DDBJ databases">
        <title>Genome public.</title>
        <authorList>
            <person name="Liu C."/>
            <person name="Sun Q."/>
        </authorList>
    </citation>
    <scope>NUCLEOTIDE SEQUENCE</scope>
    <source>
        <strain evidence="4">NSJ-52</strain>
    </source>
</reference>
<feature type="signal peptide" evidence="2">
    <location>
        <begin position="1"/>
        <end position="27"/>
    </location>
</feature>
<keyword evidence="1" id="KW-0677">Repeat</keyword>
<dbReference type="Proteomes" id="UP000607645">
    <property type="component" value="Unassembled WGS sequence"/>
</dbReference>
<keyword evidence="2" id="KW-0732">Signal</keyword>
<feature type="domain" description="SLH" evidence="3">
    <location>
        <begin position="30"/>
        <end position="93"/>
    </location>
</feature>
<feature type="chain" id="PRO_5035258638" evidence="2">
    <location>
        <begin position="28"/>
        <end position="936"/>
    </location>
</feature>
<comment type="caution">
    <text evidence="4">The sequence shown here is derived from an EMBL/GenBank/DDBJ whole genome shotgun (WGS) entry which is preliminary data.</text>
</comment>
<evidence type="ECO:0000259" key="3">
    <source>
        <dbReference type="PROSITE" id="PS51272"/>
    </source>
</evidence>
<evidence type="ECO:0000256" key="1">
    <source>
        <dbReference type="ARBA" id="ARBA00022737"/>
    </source>
</evidence>
<name>A0A8J6MHF6_9FIRM</name>
<organism evidence="4 5">
    <name type="scientific">Lawsonibacter faecis</name>
    <dbReference type="NCBI Taxonomy" id="2763052"/>
    <lineage>
        <taxon>Bacteria</taxon>
        <taxon>Bacillati</taxon>
        <taxon>Bacillota</taxon>
        <taxon>Clostridia</taxon>
        <taxon>Eubacteriales</taxon>
        <taxon>Oscillospiraceae</taxon>
        <taxon>Lawsonibacter</taxon>
    </lineage>
</organism>
<sequence length="936" mass="99798">MRNLKRVLSLALASIMLLGMMVVGASAADKTAADLTDMDKVTNKEAVSLMVDLGIIVGKPDGSYAPTEGVDRATMAKLITYIMMGDVDASIFDGTKTDLKDIDSSWAKGYINYCYANKYITGDGKGNFFPTQGVTVVQAAKMLLVALGYDAEDRGYQNDASWSVNIMKDAKTKGLIEGFDAKANDPLTRDNAAQMIFNTLLAKTVTAKYDRDMGEKYVSEYVDDDTTLGYQTYSLEKHTGVVVANDFAALMGAVQDTGKTLIYTYNKDGVVVNTDSKSIKVATGVAMLGQEVNYYTHGSKGTVSSFVSATDKTKTYTYNDNDITYAKFLSNNSITVDGDKYTEFSTNYVDEAAYTPKAADAARFVDSNNDGKVDFVLKTNYTFSKVTKVDSTNITISGLGTRKIADVSGSADLEKDDYVNYANVGTSGKAVAEKAEEITGTVTALKSNKTKAVIDGETYNVAADAGKASVKDPAQVAKTYINNLTISKAVAGIFYLNHAGEIAVYLPTEDAADSTTLYAYVTGTQVSSYFGDYSVEAKVVLADGTQETMVVVDDSDKNTDGLYDMAIAANTTSLKNALVGVYPYTLNKDGEMLAGKKVDTISATDGKYTAGNPKMELDSTDILLDSNTVVLFYKKDGSKEIISSYKGVNNVPGIADNTTVTYVKAADKTFASFILVSNAVGEVETAEYAYALGNGFTAQTADGYEYSMVVNGEKVTLTTANEVSGMHIGDIYTYGLDKDDIATLTKVTTNIDTGVITSVTDKYITLKGGEVVELASDYSVDDLTSTDNKNAIIPGTGDLIADSKIVYVTSNSKLVKAYVINDGKVAGVDGENKGVLLAVDGYNVTATGTFTEAGNKLVLKYTAPAGISANGAVVKVNNATVSADLADGKTSVELTHVFTTGTETITVEIQWNSLYTETYTIDTSDLSEYVAPTPAE</sequence>
<dbReference type="PROSITE" id="PS51272">
    <property type="entry name" value="SLH"/>
    <property type="match status" value="2"/>
</dbReference>
<evidence type="ECO:0000313" key="5">
    <source>
        <dbReference type="Proteomes" id="UP000607645"/>
    </source>
</evidence>
<accession>A0A8J6MHF6</accession>
<dbReference type="EMBL" id="JACOPQ010000018">
    <property type="protein sequence ID" value="MBC5738603.1"/>
    <property type="molecule type" value="Genomic_DNA"/>
</dbReference>
<protein>
    <submittedName>
        <fullName evidence="4">S-layer homology domain-containing protein</fullName>
    </submittedName>
</protein>
<evidence type="ECO:0000256" key="2">
    <source>
        <dbReference type="SAM" id="SignalP"/>
    </source>
</evidence>
<dbReference type="RefSeq" id="WP_186920293.1">
    <property type="nucleotide sequence ID" value="NZ_JACOPQ010000018.1"/>
</dbReference>
<proteinExistence type="predicted"/>
<gene>
    <name evidence="4" type="ORF">H8S62_16450</name>
</gene>
<feature type="domain" description="SLH" evidence="3">
    <location>
        <begin position="94"/>
        <end position="157"/>
    </location>
</feature>
<dbReference type="InterPro" id="IPR001119">
    <property type="entry name" value="SLH_dom"/>
</dbReference>
<dbReference type="AlphaFoldDB" id="A0A8J6MHF6"/>